<dbReference type="RefSeq" id="WP_129622977.1">
    <property type="nucleotide sequence ID" value="NZ_LR215043.1"/>
</dbReference>
<protein>
    <recommendedName>
        <fullName evidence="2">Uridine phosphorylase</fullName>
        <ecNumber evidence="1">2.4.2.3</ecNumber>
    </recommendedName>
</protein>
<evidence type="ECO:0000256" key="1">
    <source>
        <dbReference type="ARBA" id="ARBA00011888"/>
    </source>
</evidence>
<dbReference type="OrthoDB" id="9782889at2"/>
<dbReference type="GO" id="GO:0004850">
    <property type="term" value="F:uridine phosphorylase activity"/>
    <property type="evidence" value="ECO:0007669"/>
    <property type="project" value="UniProtKB-EC"/>
</dbReference>
<gene>
    <name evidence="5" type="primary">deoD3</name>
    <name evidence="5" type="ORF">NCTC10184_00353</name>
</gene>
<name>A0A449BAA1_9BACT</name>
<evidence type="ECO:0000259" key="4">
    <source>
        <dbReference type="Pfam" id="PF01048"/>
    </source>
</evidence>
<keyword evidence="5" id="KW-0808">Transferase</keyword>
<dbReference type="PANTHER" id="PTHR43691:SF11">
    <property type="entry name" value="FI09636P-RELATED"/>
    <property type="match status" value="1"/>
</dbReference>
<keyword evidence="5" id="KW-0328">Glycosyltransferase</keyword>
<dbReference type="EMBL" id="LR215043">
    <property type="protein sequence ID" value="VEU78130.1"/>
    <property type="molecule type" value="Genomic_DNA"/>
</dbReference>
<proteinExistence type="predicted"/>
<dbReference type="GO" id="GO:0004731">
    <property type="term" value="F:purine-nucleoside phosphorylase activity"/>
    <property type="evidence" value="ECO:0007669"/>
    <property type="project" value="TreeGrafter"/>
</dbReference>
<dbReference type="EC" id="2.4.2.3" evidence="1"/>
<dbReference type="KEGG" id="mcob:NCTC10184_00353"/>
<dbReference type="Proteomes" id="UP000290876">
    <property type="component" value="Chromosome"/>
</dbReference>
<dbReference type="AlphaFoldDB" id="A0A449BAA1"/>
<dbReference type="Pfam" id="PF01048">
    <property type="entry name" value="PNP_UDP_1"/>
    <property type="match status" value="1"/>
</dbReference>
<dbReference type="InterPro" id="IPR035994">
    <property type="entry name" value="Nucleoside_phosphorylase_sf"/>
</dbReference>
<organism evidence="5 6">
    <name type="scientific">Mycoplasmopsis columbinasalis</name>
    <dbReference type="NCBI Taxonomy" id="114880"/>
    <lineage>
        <taxon>Bacteria</taxon>
        <taxon>Bacillati</taxon>
        <taxon>Mycoplasmatota</taxon>
        <taxon>Mycoplasmoidales</taxon>
        <taxon>Metamycoplasmataceae</taxon>
        <taxon>Mycoplasmopsis</taxon>
    </lineage>
</organism>
<dbReference type="Gene3D" id="3.40.50.1580">
    <property type="entry name" value="Nucleoside phosphorylase domain"/>
    <property type="match status" value="1"/>
</dbReference>
<reference evidence="5 6" key="1">
    <citation type="submission" date="2019-01" db="EMBL/GenBank/DDBJ databases">
        <authorList>
            <consortium name="Pathogen Informatics"/>
        </authorList>
    </citation>
    <scope>NUCLEOTIDE SEQUENCE [LARGE SCALE GENOMIC DNA]</scope>
    <source>
        <strain evidence="5 6">NCTC10184</strain>
    </source>
</reference>
<dbReference type="SUPFAM" id="SSF53167">
    <property type="entry name" value="Purine and uridine phosphorylases"/>
    <property type="match status" value="1"/>
</dbReference>
<dbReference type="GO" id="GO:0006152">
    <property type="term" value="P:purine nucleoside catabolic process"/>
    <property type="evidence" value="ECO:0007669"/>
    <property type="project" value="TreeGrafter"/>
</dbReference>
<evidence type="ECO:0000256" key="2">
    <source>
        <dbReference type="ARBA" id="ARBA00021980"/>
    </source>
</evidence>
<accession>A0A449BAA1</accession>
<sequence>MSTHIGAKKGEIAKIVFLSGCPLRAKYMAYRYLDNVKLVNTVRNELFYTGTYNGTPVTFGGSGMGMMSIAAYAHELFSEYGVDVIVRTGTAGGYLPEYEVGDVVIMNRAYADNRGLGELINAESTHVYYPDAEIVEKLEKSATELQIPYKTASIHSTDCFYAMRPLDETIQVTESQVIDCESYALFAVARHFGKSAATICQVSDNLVLNEFSSQLTREREFTDMYLIALNALVK</sequence>
<dbReference type="GO" id="GO:0005829">
    <property type="term" value="C:cytosol"/>
    <property type="evidence" value="ECO:0007669"/>
    <property type="project" value="TreeGrafter"/>
</dbReference>
<dbReference type="PANTHER" id="PTHR43691">
    <property type="entry name" value="URIDINE PHOSPHORYLASE"/>
    <property type="match status" value="1"/>
</dbReference>
<comment type="catalytic activity">
    <reaction evidence="3">
        <text>uridine + phosphate = alpha-D-ribose 1-phosphate + uracil</text>
        <dbReference type="Rhea" id="RHEA:24388"/>
        <dbReference type="ChEBI" id="CHEBI:16704"/>
        <dbReference type="ChEBI" id="CHEBI:17568"/>
        <dbReference type="ChEBI" id="CHEBI:43474"/>
        <dbReference type="ChEBI" id="CHEBI:57720"/>
        <dbReference type="EC" id="2.4.2.3"/>
    </reaction>
</comment>
<evidence type="ECO:0000313" key="5">
    <source>
        <dbReference type="EMBL" id="VEU78130.1"/>
    </source>
</evidence>
<dbReference type="InterPro" id="IPR000845">
    <property type="entry name" value="Nucleoside_phosphorylase_d"/>
</dbReference>
<feature type="domain" description="Nucleoside phosphorylase" evidence="4">
    <location>
        <begin position="14"/>
        <end position="220"/>
    </location>
</feature>
<evidence type="ECO:0000256" key="3">
    <source>
        <dbReference type="ARBA" id="ARBA00048447"/>
    </source>
</evidence>
<keyword evidence="6" id="KW-1185">Reference proteome</keyword>
<evidence type="ECO:0000313" key="6">
    <source>
        <dbReference type="Proteomes" id="UP000290876"/>
    </source>
</evidence>